<evidence type="ECO:0000313" key="2">
    <source>
        <dbReference type="EMBL" id="MBB5598176.1"/>
    </source>
</evidence>
<dbReference type="Gene3D" id="3.90.550.10">
    <property type="entry name" value="Spore Coat Polysaccharide Biosynthesis Protein SpsA, Chain A"/>
    <property type="match status" value="1"/>
</dbReference>
<evidence type="ECO:0000259" key="1">
    <source>
        <dbReference type="Pfam" id="PF00535"/>
    </source>
</evidence>
<reference evidence="2 3" key="1">
    <citation type="submission" date="2020-08" db="EMBL/GenBank/DDBJ databases">
        <title>Sequencing the genomes of 1000 actinobacteria strains.</title>
        <authorList>
            <person name="Klenk H.-P."/>
        </authorList>
    </citation>
    <scope>NUCLEOTIDE SEQUENCE [LARGE SCALE GENOMIC DNA]</scope>
    <source>
        <strain evidence="2 3">DSM 23694</strain>
    </source>
</reference>
<accession>A0A7W9DBJ3</accession>
<dbReference type="RefSeq" id="WP_183641561.1">
    <property type="nucleotide sequence ID" value="NZ_JACHBL010000001.1"/>
</dbReference>
<organism evidence="2 3">
    <name type="scientific">Neomicrococcus lactis</name>
    <dbReference type="NCBI Taxonomy" id="732241"/>
    <lineage>
        <taxon>Bacteria</taxon>
        <taxon>Bacillati</taxon>
        <taxon>Actinomycetota</taxon>
        <taxon>Actinomycetes</taxon>
        <taxon>Micrococcales</taxon>
        <taxon>Micrococcaceae</taxon>
        <taxon>Neomicrococcus</taxon>
    </lineage>
</organism>
<dbReference type="AlphaFoldDB" id="A0A7W9DBJ3"/>
<sequence length="239" mass="27088">MNVSVKSPVFSVIIPTLQRSADLDPLVTQCASHPLVIEVLVINNASAPLSWDSPKVRVLQQAENIYVNPAWNLGVVEAKGELLAILNDDLSFDLKVFEYCAEVLERGRFSILGPSPKAMNMSPRGKLRHRLTSLHTEPFGTAMFMKRENYVPIPEDMKIWGGDDWLMLNQRKPVAELLGAAFRTEMSTTSGSPEFQRMRADANRVSERYLLPLRGSQPWHFPARLMTRLRVLREKNFGR</sequence>
<dbReference type="InterPro" id="IPR001173">
    <property type="entry name" value="Glyco_trans_2-like"/>
</dbReference>
<dbReference type="Proteomes" id="UP000523863">
    <property type="component" value="Unassembled WGS sequence"/>
</dbReference>
<dbReference type="GO" id="GO:0016740">
    <property type="term" value="F:transferase activity"/>
    <property type="evidence" value="ECO:0007669"/>
    <property type="project" value="UniProtKB-KW"/>
</dbReference>
<evidence type="ECO:0000313" key="3">
    <source>
        <dbReference type="Proteomes" id="UP000523863"/>
    </source>
</evidence>
<protein>
    <submittedName>
        <fullName evidence="2">Glycosyltransferase involved in cell wall biosynthesis</fullName>
    </submittedName>
</protein>
<keyword evidence="2" id="KW-0808">Transferase</keyword>
<proteinExistence type="predicted"/>
<keyword evidence="3" id="KW-1185">Reference proteome</keyword>
<comment type="caution">
    <text evidence="2">The sequence shown here is derived from an EMBL/GenBank/DDBJ whole genome shotgun (WGS) entry which is preliminary data.</text>
</comment>
<dbReference type="InterPro" id="IPR029044">
    <property type="entry name" value="Nucleotide-diphossugar_trans"/>
</dbReference>
<feature type="domain" description="Glycosyltransferase 2-like" evidence="1">
    <location>
        <begin position="11"/>
        <end position="136"/>
    </location>
</feature>
<gene>
    <name evidence="2" type="ORF">BKA12_001256</name>
</gene>
<name>A0A7W9DBJ3_9MICC</name>
<dbReference type="EMBL" id="JACHBL010000001">
    <property type="protein sequence ID" value="MBB5598176.1"/>
    <property type="molecule type" value="Genomic_DNA"/>
</dbReference>
<dbReference type="SUPFAM" id="SSF53448">
    <property type="entry name" value="Nucleotide-diphospho-sugar transferases"/>
    <property type="match status" value="1"/>
</dbReference>
<dbReference type="Pfam" id="PF00535">
    <property type="entry name" value="Glycos_transf_2"/>
    <property type="match status" value="1"/>
</dbReference>